<keyword evidence="8" id="KW-1185">Reference proteome</keyword>
<keyword evidence="5" id="KW-0472">Membrane</keyword>
<dbReference type="PIRSF" id="PIRSF026649">
    <property type="entry name" value="MsbB"/>
    <property type="match status" value="1"/>
</dbReference>
<protein>
    <submittedName>
        <fullName evidence="7">KDO2-lipid IV(A) lauroyltransferase</fullName>
    </submittedName>
</protein>
<name>A0A1G6YNT6_9GAMM</name>
<dbReference type="EMBL" id="FNAG01000010">
    <property type="protein sequence ID" value="SDD92184.1"/>
    <property type="molecule type" value="Genomic_DNA"/>
</dbReference>
<keyword evidence="6" id="KW-0012">Acyltransferase</keyword>
<evidence type="ECO:0000313" key="7">
    <source>
        <dbReference type="EMBL" id="SDD92184.1"/>
    </source>
</evidence>
<dbReference type="PANTHER" id="PTHR30606">
    <property type="entry name" value="LIPID A BIOSYNTHESIS LAUROYL ACYLTRANSFERASE"/>
    <property type="match status" value="1"/>
</dbReference>
<dbReference type="CDD" id="cd07984">
    <property type="entry name" value="LPLAT_LABLAT-like"/>
    <property type="match status" value="1"/>
</dbReference>
<gene>
    <name evidence="7" type="ORF">SAMN04488509_110105</name>
</gene>
<evidence type="ECO:0000256" key="3">
    <source>
        <dbReference type="ARBA" id="ARBA00022519"/>
    </source>
</evidence>
<evidence type="ECO:0000256" key="1">
    <source>
        <dbReference type="ARBA" id="ARBA00004533"/>
    </source>
</evidence>
<accession>A0A1G6YNT6</accession>
<dbReference type="GO" id="GO:0005886">
    <property type="term" value="C:plasma membrane"/>
    <property type="evidence" value="ECO:0007669"/>
    <property type="project" value="UniProtKB-SubCell"/>
</dbReference>
<dbReference type="STRING" id="265719.SAMN04488509_110105"/>
<dbReference type="Pfam" id="PF03279">
    <property type="entry name" value="Lip_A_acyltrans"/>
    <property type="match status" value="1"/>
</dbReference>
<reference evidence="7 8" key="1">
    <citation type="submission" date="2016-10" db="EMBL/GenBank/DDBJ databases">
        <authorList>
            <person name="de Groot N.N."/>
        </authorList>
    </citation>
    <scope>NUCLEOTIDE SEQUENCE [LARGE SCALE GENOMIC DNA]</scope>
    <source>
        <strain evidence="7 8">DSM 16957</strain>
    </source>
</reference>
<dbReference type="AlphaFoldDB" id="A0A1G6YNT6"/>
<proteinExistence type="predicted"/>
<evidence type="ECO:0000313" key="8">
    <source>
        <dbReference type="Proteomes" id="UP000199603"/>
    </source>
</evidence>
<dbReference type="GO" id="GO:0009247">
    <property type="term" value="P:glycolipid biosynthetic process"/>
    <property type="evidence" value="ECO:0007669"/>
    <property type="project" value="UniProtKB-ARBA"/>
</dbReference>
<keyword evidence="3" id="KW-0997">Cell inner membrane</keyword>
<dbReference type="PANTHER" id="PTHR30606:SF10">
    <property type="entry name" value="PHOSPHATIDYLINOSITOL MANNOSIDE ACYLTRANSFERASE"/>
    <property type="match status" value="1"/>
</dbReference>
<evidence type="ECO:0000256" key="5">
    <source>
        <dbReference type="ARBA" id="ARBA00023136"/>
    </source>
</evidence>
<evidence type="ECO:0000256" key="2">
    <source>
        <dbReference type="ARBA" id="ARBA00022475"/>
    </source>
</evidence>
<keyword evidence="2" id="KW-1003">Cell membrane</keyword>
<evidence type="ECO:0000256" key="4">
    <source>
        <dbReference type="ARBA" id="ARBA00022679"/>
    </source>
</evidence>
<evidence type="ECO:0000256" key="6">
    <source>
        <dbReference type="ARBA" id="ARBA00023315"/>
    </source>
</evidence>
<comment type="subcellular location">
    <subcellularLocation>
        <location evidence="1">Cell inner membrane</location>
    </subcellularLocation>
</comment>
<dbReference type="Proteomes" id="UP000199603">
    <property type="component" value="Unassembled WGS sequence"/>
</dbReference>
<keyword evidence="4 7" id="KW-0808">Transferase</keyword>
<organism evidence="7 8">
    <name type="scientific">Aquimonas voraii</name>
    <dbReference type="NCBI Taxonomy" id="265719"/>
    <lineage>
        <taxon>Bacteria</taxon>
        <taxon>Pseudomonadati</taxon>
        <taxon>Pseudomonadota</taxon>
        <taxon>Gammaproteobacteria</taxon>
        <taxon>Lysobacterales</taxon>
        <taxon>Lysobacteraceae</taxon>
        <taxon>Aquimonas</taxon>
    </lineage>
</organism>
<dbReference type="InterPro" id="IPR004960">
    <property type="entry name" value="LipA_acyltrans"/>
</dbReference>
<sequence>MRLIGRLPLRGLHAVGSALGDLARRLNNRETRIARRNLELCLPELDAASRERLLGDVMREAGRTLTETCRLWTRPQAENLGLIREVVGEDLFRAALAAGRGLIVCAPHLGNWELLNQYLAANTPVSIVYRPARQGFTELLLRRVRQHPGVSQVRAEAAGVRQLFRDLKGGGVLGILPDQQPKQGEGEHALFFGLPALTMTLVSRLLERTEAAVLFAFAERLPGAAGFRIVFLTAPEGMAGSDRVALEALNRGVEDCVRRALPQYQWGYKRFSMQPHARRSVYEHAGPIERTW</sequence>
<dbReference type="GO" id="GO:0016746">
    <property type="term" value="F:acyltransferase activity"/>
    <property type="evidence" value="ECO:0007669"/>
    <property type="project" value="UniProtKB-KW"/>
</dbReference>